<proteinExistence type="predicted"/>
<evidence type="ECO:0000313" key="3">
    <source>
        <dbReference type="EMBL" id="CAD7695869.1"/>
    </source>
</evidence>
<dbReference type="Pfam" id="PF00089">
    <property type="entry name" value="Trypsin"/>
    <property type="match status" value="1"/>
</dbReference>
<dbReference type="Gene3D" id="2.40.10.10">
    <property type="entry name" value="Trypsin-like serine proteases"/>
    <property type="match status" value="1"/>
</dbReference>
<feature type="non-terminal residue" evidence="3">
    <location>
        <position position="1"/>
    </location>
</feature>
<comment type="caution">
    <text evidence="3">The sequence shown here is derived from an EMBL/GenBank/DDBJ whole genome shotgun (WGS) entry which is preliminary data.</text>
</comment>
<protein>
    <recommendedName>
        <fullName evidence="2">Peptidase S1 domain-containing protein</fullName>
    </recommendedName>
</protein>
<dbReference type="GO" id="GO:0006508">
    <property type="term" value="P:proteolysis"/>
    <property type="evidence" value="ECO:0007669"/>
    <property type="project" value="InterPro"/>
</dbReference>
<dbReference type="InterPro" id="IPR009003">
    <property type="entry name" value="Peptidase_S1_PA"/>
</dbReference>
<keyword evidence="4" id="KW-1185">Reference proteome</keyword>
<evidence type="ECO:0000259" key="2">
    <source>
        <dbReference type="Pfam" id="PF00089"/>
    </source>
</evidence>
<reference evidence="3" key="1">
    <citation type="submission" date="2020-12" db="EMBL/GenBank/DDBJ databases">
        <authorList>
            <person name="Iha C."/>
        </authorList>
    </citation>
    <scope>NUCLEOTIDE SEQUENCE</scope>
</reference>
<dbReference type="SUPFAM" id="SSF50494">
    <property type="entry name" value="Trypsin-like serine proteases"/>
    <property type="match status" value="1"/>
</dbReference>
<dbReference type="EMBL" id="CAJHUC010000397">
    <property type="protein sequence ID" value="CAD7695869.1"/>
    <property type="molecule type" value="Genomic_DNA"/>
</dbReference>
<dbReference type="InterPro" id="IPR043504">
    <property type="entry name" value="Peptidase_S1_PA_chymotrypsin"/>
</dbReference>
<feature type="domain" description="Peptidase S1" evidence="2">
    <location>
        <begin position="144"/>
        <end position="236"/>
    </location>
</feature>
<dbReference type="Proteomes" id="UP000708148">
    <property type="component" value="Unassembled WGS sequence"/>
</dbReference>
<dbReference type="AlphaFoldDB" id="A0A8S1IMD7"/>
<evidence type="ECO:0000256" key="1">
    <source>
        <dbReference type="SAM" id="SignalP"/>
    </source>
</evidence>
<dbReference type="GO" id="GO:0004252">
    <property type="term" value="F:serine-type endopeptidase activity"/>
    <property type="evidence" value="ECO:0007669"/>
    <property type="project" value="InterPro"/>
</dbReference>
<organism evidence="3 4">
    <name type="scientific">Ostreobium quekettii</name>
    <dbReference type="NCBI Taxonomy" id="121088"/>
    <lineage>
        <taxon>Eukaryota</taxon>
        <taxon>Viridiplantae</taxon>
        <taxon>Chlorophyta</taxon>
        <taxon>core chlorophytes</taxon>
        <taxon>Ulvophyceae</taxon>
        <taxon>TCBD clade</taxon>
        <taxon>Bryopsidales</taxon>
        <taxon>Ostreobineae</taxon>
        <taxon>Ostreobiaceae</taxon>
        <taxon>Ostreobium</taxon>
    </lineage>
</organism>
<accession>A0A8S1IMD7</accession>
<sequence length="310" mass="34232">VQLCHHLQRRIELPAVLWVLLGLLGDAWADFYRASRSDGQGLGSRNSIQGSRCSDGTFGWGWICSRWCLGGSGREMHTGEKAPQNGQAGNTIKERMQPTTQAISSASKRISSQHRQAFAFTKPLNALLVVLVWLKSAQSQVIPSKEFPAIVLIKNPWRQPTCSGVVVHKLYILTSAQCVETAGPEPWVLFPGLASNGIDQNGDGKVVQAQKAYVHPTWQANLEGGHDAALLRLPHSHAVDIPHPMIATIPFFAMHVYASVFVWVPIMNATMKEQLEIREFQVIDSNFCSGINGSRKHTFCIYSGMVDLKH</sequence>
<gene>
    <name evidence="3" type="ORF">OSTQU699_LOCUS1229</name>
</gene>
<feature type="signal peptide" evidence="1">
    <location>
        <begin position="1"/>
        <end position="29"/>
    </location>
</feature>
<evidence type="ECO:0000313" key="4">
    <source>
        <dbReference type="Proteomes" id="UP000708148"/>
    </source>
</evidence>
<feature type="non-terminal residue" evidence="3">
    <location>
        <position position="310"/>
    </location>
</feature>
<dbReference type="InterPro" id="IPR001254">
    <property type="entry name" value="Trypsin_dom"/>
</dbReference>
<name>A0A8S1IMD7_9CHLO</name>
<keyword evidence="1" id="KW-0732">Signal</keyword>
<feature type="chain" id="PRO_5035950093" description="Peptidase S1 domain-containing protein" evidence="1">
    <location>
        <begin position="30"/>
        <end position="310"/>
    </location>
</feature>
<dbReference type="OrthoDB" id="7726766at2759"/>